<dbReference type="EC" id="4.1.3.3" evidence="4"/>
<organism evidence="4 5">
    <name type="scientific">Thalassobacterium sedimentorum</name>
    <dbReference type="NCBI Taxonomy" id="3041258"/>
    <lineage>
        <taxon>Bacteria</taxon>
        <taxon>Pseudomonadati</taxon>
        <taxon>Verrucomicrobiota</taxon>
        <taxon>Opitutia</taxon>
        <taxon>Puniceicoccales</taxon>
        <taxon>Coraliomargaritaceae</taxon>
        <taxon>Thalassobacterium</taxon>
    </lineage>
</organism>
<dbReference type="PANTHER" id="PTHR12128">
    <property type="entry name" value="DIHYDRODIPICOLINATE SYNTHASE"/>
    <property type="match status" value="1"/>
</dbReference>
<dbReference type="PIRSF" id="PIRSF001365">
    <property type="entry name" value="DHDPS"/>
    <property type="match status" value="1"/>
</dbReference>
<comment type="similarity">
    <text evidence="1 3">Belongs to the DapA family.</text>
</comment>
<dbReference type="PANTHER" id="PTHR12128:SF66">
    <property type="entry name" value="4-HYDROXY-2-OXOGLUTARATE ALDOLASE, MITOCHONDRIAL"/>
    <property type="match status" value="1"/>
</dbReference>
<proteinExistence type="inferred from homology"/>
<evidence type="ECO:0000256" key="2">
    <source>
        <dbReference type="ARBA" id="ARBA00023239"/>
    </source>
</evidence>
<dbReference type="InterPro" id="IPR013785">
    <property type="entry name" value="Aldolase_TIM"/>
</dbReference>
<dbReference type="EMBL" id="JARXIC010000006">
    <property type="protein sequence ID" value="MDQ8193782.1"/>
    <property type="molecule type" value="Genomic_DNA"/>
</dbReference>
<dbReference type="GO" id="GO:0008747">
    <property type="term" value="F:N-acetylneuraminate lyase activity"/>
    <property type="evidence" value="ECO:0007669"/>
    <property type="project" value="UniProtKB-EC"/>
</dbReference>
<dbReference type="GO" id="GO:0008840">
    <property type="term" value="F:4-hydroxy-tetrahydrodipicolinate synthase activity"/>
    <property type="evidence" value="ECO:0007669"/>
    <property type="project" value="UniProtKB-EC"/>
</dbReference>
<keyword evidence="5" id="KW-1185">Reference proteome</keyword>
<dbReference type="EC" id="4.2.1.41" evidence="4"/>
<evidence type="ECO:0000256" key="3">
    <source>
        <dbReference type="PIRNR" id="PIRNR001365"/>
    </source>
</evidence>
<comment type="caution">
    <text evidence="4">The sequence shown here is derived from an EMBL/GenBank/DDBJ whole genome shotgun (WGS) entry which is preliminary data.</text>
</comment>
<dbReference type="RefSeq" id="WP_308984269.1">
    <property type="nucleotide sequence ID" value="NZ_JARXIC010000006.1"/>
</dbReference>
<evidence type="ECO:0000313" key="4">
    <source>
        <dbReference type="EMBL" id="MDQ8193782.1"/>
    </source>
</evidence>
<protein>
    <submittedName>
        <fullName evidence="4">Dihydrodipicolinate synthase family protein</fullName>
        <ecNumber evidence="4">4.1.3.3</ecNumber>
        <ecNumber evidence="4">4.2.1.41</ecNumber>
        <ecNumber evidence="4">4.3.3.7</ecNumber>
    </submittedName>
</protein>
<evidence type="ECO:0000313" key="5">
    <source>
        <dbReference type="Proteomes" id="UP001243717"/>
    </source>
</evidence>
<dbReference type="Proteomes" id="UP001243717">
    <property type="component" value="Unassembled WGS sequence"/>
</dbReference>
<accession>A0ABU1AG38</accession>
<gene>
    <name evidence="4" type="ORF">QEH59_05070</name>
</gene>
<dbReference type="InterPro" id="IPR002220">
    <property type="entry name" value="DapA-like"/>
</dbReference>
<evidence type="ECO:0000256" key="1">
    <source>
        <dbReference type="ARBA" id="ARBA00007592"/>
    </source>
</evidence>
<reference evidence="4 5" key="1">
    <citation type="submission" date="2023-04" db="EMBL/GenBank/DDBJ databases">
        <title>A novel bacteria isolated from coastal sediment.</title>
        <authorList>
            <person name="Liu X.-J."/>
            <person name="Du Z.-J."/>
        </authorList>
    </citation>
    <scope>NUCLEOTIDE SEQUENCE [LARGE SCALE GENOMIC DNA]</scope>
    <source>
        <strain evidence="4 5">SDUM461004</strain>
    </source>
</reference>
<dbReference type="SUPFAM" id="SSF51569">
    <property type="entry name" value="Aldolase"/>
    <property type="match status" value="1"/>
</dbReference>
<dbReference type="GO" id="GO:0047448">
    <property type="term" value="F:5-dehydro-4-deoxyglucarate dehydratase activity"/>
    <property type="evidence" value="ECO:0007669"/>
    <property type="project" value="UniProtKB-EC"/>
</dbReference>
<keyword evidence="2 3" id="KW-0456">Lyase</keyword>
<sequence length="314" mass="34678">MNNLITNGVWPVVMTPFAGADRVDWDAYDQLIDWYIEQGCHGLFASCLSSESLSMSAKNRITLVERAVARSAGRVPVVGGLMGCRSNEERIMMAKAMADGGSVAAVIPLGEVVQADASDAVWIETMQSFLEQVPDLSLGLYECPVPNHRMLTTQLTEFVVSAERFCFLKETSCDPAEQSRKRDAGLAVGFKVFNAHAGTTLDSYQRGLHGYCGLQSNLWPDLHVKMFECRESHPEVAVRIQGFCEEYNWALARSYPASAKAFVGRRLGIKFPLLSFLNNAEVTAKDYDWLDQLYDDYTAFADTVNSALKASTVA</sequence>
<name>A0ABU1AG38_9BACT</name>
<dbReference type="CDD" id="cd00408">
    <property type="entry name" value="DHDPS-like"/>
    <property type="match status" value="1"/>
</dbReference>
<dbReference type="Gene3D" id="3.20.20.70">
    <property type="entry name" value="Aldolase class I"/>
    <property type="match status" value="1"/>
</dbReference>
<dbReference type="EC" id="4.3.3.7" evidence="4"/>
<dbReference type="Pfam" id="PF00701">
    <property type="entry name" value="DHDPS"/>
    <property type="match status" value="1"/>
</dbReference>
<dbReference type="SMART" id="SM01130">
    <property type="entry name" value="DHDPS"/>
    <property type="match status" value="1"/>
</dbReference>